<organism evidence="2 3">
    <name type="scientific">Mycena albidolilacea</name>
    <dbReference type="NCBI Taxonomy" id="1033008"/>
    <lineage>
        <taxon>Eukaryota</taxon>
        <taxon>Fungi</taxon>
        <taxon>Dikarya</taxon>
        <taxon>Basidiomycota</taxon>
        <taxon>Agaricomycotina</taxon>
        <taxon>Agaricomycetes</taxon>
        <taxon>Agaricomycetidae</taxon>
        <taxon>Agaricales</taxon>
        <taxon>Marasmiineae</taxon>
        <taxon>Mycenaceae</taxon>
        <taxon>Mycena</taxon>
    </lineage>
</organism>
<comment type="caution">
    <text evidence="2">The sequence shown here is derived from an EMBL/GenBank/DDBJ whole genome shotgun (WGS) entry which is preliminary data.</text>
</comment>
<protein>
    <submittedName>
        <fullName evidence="2">Uncharacterized protein</fullName>
    </submittedName>
</protein>
<feature type="compositionally biased region" description="Low complexity" evidence="1">
    <location>
        <begin position="58"/>
        <end position="71"/>
    </location>
</feature>
<reference evidence="2" key="1">
    <citation type="submission" date="2023-03" db="EMBL/GenBank/DDBJ databases">
        <title>Massive genome expansion in bonnet fungi (Mycena s.s.) driven by repeated elements and novel gene families across ecological guilds.</title>
        <authorList>
            <consortium name="Lawrence Berkeley National Laboratory"/>
            <person name="Harder C.B."/>
            <person name="Miyauchi S."/>
            <person name="Viragh M."/>
            <person name="Kuo A."/>
            <person name="Thoen E."/>
            <person name="Andreopoulos B."/>
            <person name="Lu D."/>
            <person name="Skrede I."/>
            <person name="Drula E."/>
            <person name="Henrissat B."/>
            <person name="Morin E."/>
            <person name="Kohler A."/>
            <person name="Barry K."/>
            <person name="LaButti K."/>
            <person name="Morin E."/>
            <person name="Salamov A."/>
            <person name="Lipzen A."/>
            <person name="Mereny Z."/>
            <person name="Hegedus B."/>
            <person name="Baldrian P."/>
            <person name="Stursova M."/>
            <person name="Weitz H."/>
            <person name="Taylor A."/>
            <person name="Grigoriev I.V."/>
            <person name="Nagy L.G."/>
            <person name="Martin F."/>
            <person name="Kauserud H."/>
        </authorList>
    </citation>
    <scope>NUCLEOTIDE SEQUENCE</scope>
    <source>
        <strain evidence="2">CBHHK002</strain>
    </source>
</reference>
<evidence type="ECO:0000313" key="2">
    <source>
        <dbReference type="EMBL" id="KAJ7320758.1"/>
    </source>
</evidence>
<dbReference type="EMBL" id="JARIHO010000053">
    <property type="protein sequence ID" value="KAJ7320758.1"/>
    <property type="molecule type" value="Genomic_DNA"/>
</dbReference>
<name>A0AAD7EGQ0_9AGAR</name>
<sequence length="101" mass="10469">MSSSSTSSPIFYFSAPSRAFTPAPPKDYAAAFATLQSAYGLGGQAPSITSKKIRSKTTKSSTSVDSDSLRSSLTEKSYESAFGALSSQFGFGGFASKNPSV</sequence>
<gene>
    <name evidence="2" type="ORF">DFH08DRAFT_942122</name>
</gene>
<accession>A0AAD7EGQ0</accession>
<evidence type="ECO:0000256" key="1">
    <source>
        <dbReference type="SAM" id="MobiDB-lite"/>
    </source>
</evidence>
<feature type="region of interest" description="Disordered" evidence="1">
    <location>
        <begin position="50"/>
        <end position="71"/>
    </location>
</feature>
<evidence type="ECO:0000313" key="3">
    <source>
        <dbReference type="Proteomes" id="UP001218218"/>
    </source>
</evidence>
<dbReference type="Proteomes" id="UP001218218">
    <property type="component" value="Unassembled WGS sequence"/>
</dbReference>
<proteinExistence type="predicted"/>
<dbReference type="AlphaFoldDB" id="A0AAD7EGQ0"/>
<keyword evidence="3" id="KW-1185">Reference proteome</keyword>